<comment type="caution">
    <text evidence="14">The sequence shown here is derived from an EMBL/GenBank/DDBJ whole genome shotgun (WGS) entry which is preliminary data.</text>
</comment>
<feature type="domain" description="Aspartate/glutamate/uridylate kinase" evidence="13">
    <location>
        <begin position="18"/>
        <end position="253"/>
    </location>
</feature>
<dbReference type="NCBIfam" id="TIGR00761">
    <property type="entry name" value="argB"/>
    <property type="match status" value="1"/>
</dbReference>
<organism evidence="14 15">
    <name type="scientific">Candidatus Amphirhobacter heronislandensis</name>
    <dbReference type="NCBI Taxonomy" id="1732024"/>
    <lineage>
        <taxon>Bacteria</taxon>
        <taxon>Pseudomonadati</taxon>
        <taxon>Pseudomonadota</taxon>
        <taxon>Gammaproteobacteria</taxon>
        <taxon>Candidatus Tethybacterales</taxon>
        <taxon>Candidatus Tethybacteraceae</taxon>
        <taxon>Candidatus Amphirhobacter</taxon>
    </lineage>
</organism>
<comment type="catalytic activity">
    <reaction evidence="12">
        <text>N-acetyl-L-glutamate + ATP = N-acetyl-L-glutamyl 5-phosphate + ADP</text>
        <dbReference type="Rhea" id="RHEA:14629"/>
        <dbReference type="ChEBI" id="CHEBI:30616"/>
        <dbReference type="ChEBI" id="CHEBI:44337"/>
        <dbReference type="ChEBI" id="CHEBI:57936"/>
        <dbReference type="ChEBI" id="CHEBI:456216"/>
        <dbReference type="EC" id="2.7.2.8"/>
    </reaction>
</comment>
<keyword evidence="8 14" id="KW-0418">Kinase</keyword>
<keyword evidence="5" id="KW-0028">Amino-acid biosynthesis</keyword>
<dbReference type="Gene3D" id="3.40.1160.10">
    <property type="entry name" value="Acetylglutamate kinase-like"/>
    <property type="match status" value="1"/>
</dbReference>
<dbReference type="AlphaFoldDB" id="A0A930UEY8"/>
<dbReference type="PANTHER" id="PTHR23342">
    <property type="entry name" value="N-ACETYLGLUTAMATE SYNTHASE"/>
    <property type="match status" value="1"/>
</dbReference>
<dbReference type="EMBL" id="JADHEI010000009">
    <property type="protein sequence ID" value="MBF2734536.1"/>
    <property type="molecule type" value="Genomic_DNA"/>
</dbReference>
<name>A0A930UEY8_9GAMM</name>
<evidence type="ECO:0000256" key="1">
    <source>
        <dbReference type="ARBA" id="ARBA00004828"/>
    </source>
</evidence>
<gene>
    <name evidence="14" type="primary">argB</name>
    <name evidence="14" type="ORF">ISN26_00320</name>
</gene>
<keyword evidence="4" id="KW-0055">Arginine biosynthesis</keyword>
<keyword evidence="15" id="KW-1185">Reference proteome</keyword>
<dbReference type="InterPro" id="IPR001048">
    <property type="entry name" value="Asp/Glu/Uridylate_kinase"/>
</dbReference>
<accession>A0A930UEY8</accession>
<evidence type="ECO:0000256" key="12">
    <source>
        <dbReference type="ARBA" id="ARBA00048141"/>
    </source>
</evidence>
<dbReference type="SUPFAM" id="SSF53633">
    <property type="entry name" value="Carbamate kinase-like"/>
    <property type="match status" value="1"/>
</dbReference>
<dbReference type="GO" id="GO:0006526">
    <property type="term" value="P:L-arginine biosynthetic process"/>
    <property type="evidence" value="ECO:0007669"/>
    <property type="project" value="UniProtKB-KW"/>
</dbReference>
<dbReference type="GO" id="GO:0003991">
    <property type="term" value="F:acetylglutamate kinase activity"/>
    <property type="evidence" value="ECO:0007669"/>
    <property type="project" value="UniProtKB-EC"/>
</dbReference>
<evidence type="ECO:0000256" key="4">
    <source>
        <dbReference type="ARBA" id="ARBA00022571"/>
    </source>
</evidence>
<evidence type="ECO:0000313" key="15">
    <source>
        <dbReference type="Proteomes" id="UP000604381"/>
    </source>
</evidence>
<evidence type="ECO:0000256" key="10">
    <source>
        <dbReference type="ARBA" id="ARBA00030178"/>
    </source>
</evidence>
<evidence type="ECO:0000256" key="7">
    <source>
        <dbReference type="ARBA" id="ARBA00022741"/>
    </source>
</evidence>
<evidence type="ECO:0000256" key="11">
    <source>
        <dbReference type="ARBA" id="ARBA00030639"/>
    </source>
</evidence>
<comment type="pathway">
    <text evidence="1">Amino-acid biosynthesis; L-arginine biosynthesis; N(2)-acetyl-L-ornithine from L-glutamate: step 2/4.</text>
</comment>
<evidence type="ECO:0000256" key="3">
    <source>
        <dbReference type="ARBA" id="ARBA00021197"/>
    </source>
</evidence>
<dbReference type="InterPro" id="IPR004662">
    <property type="entry name" value="AcgluKinase_fam"/>
</dbReference>
<dbReference type="InterPro" id="IPR036393">
    <property type="entry name" value="AceGlu_kinase-like_sf"/>
</dbReference>
<keyword evidence="7" id="KW-0547">Nucleotide-binding</keyword>
<dbReference type="GO" id="GO:0005524">
    <property type="term" value="F:ATP binding"/>
    <property type="evidence" value="ECO:0007669"/>
    <property type="project" value="UniProtKB-KW"/>
</dbReference>
<sequence>MTGEDSQAKDPDGFAGRTVVVKAGGELIDDDALLDGLAADVAAVLAKRVRVVVVHGGKPQIDRRLAATGAEPERIDGLRVTDEATVAAMREVYQEVAERLAGALDRHGAAGAVLPGQDGLLRARPIDASQPALRLVGAVEDVDAARLAEVIERGEAAIVSPLGRAAGEEGQALNVNADHAAAAVAGAVKAAALLLLTNVDGVRDGAGELLAELGQERYQELKKAGVVSDGMIPKVESGLRALADGVESCRIASGVAAAPVSAALAPDAAGTGIVA</sequence>
<reference evidence="14" key="1">
    <citation type="submission" date="2020-10" db="EMBL/GenBank/DDBJ databases">
        <title>An improved Amphimedon queenslandica hologenome assembly reveals how three proteobacterial symbionts can extend the metabolic phenotypic of their marine sponge host.</title>
        <authorList>
            <person name="Degnan B."/>
            <person name="Degnan S."/>
            <person name="Xiang X."/>
        </authorList>
    </citation>
    <scope>NUCLEOTIDE SEQUENCE</scope>
    <source>
        <strain evidence="14">AqS2</strain>
    </source>
</reference>
<dbReference type="Proteomes" id="UP000604381">
    <property type="component" value="Unassembled WGS sequence"/>
</dbReference>
<keyword evidence="9" id="KW-0067">ATP-binding</keyword>
<evidence type="ECO:0000259" key="13">
    <source>
        <dbReference type="Pfam" id="PF00696"/>
    </source>
</evidence>
<dbReference type="PIRSF" id="PIRSF000728">
    <property type="entry name" value="NAGK"/>
    <property type="match status" value="1"/>
</dbReference>
<evidence type="ECO:0000256" key="9">
    <source>
        <dbReference type="ARBA" id="ARBA00022840"/>
    </source>
</evidence>
<evidence type="ECO:0000313" key="14">
    <source>
        <dbReference type="EMBL" id="MBF2734536.1"/>
    </source>
</evidence>
<dbReference type="Pfam" id="PF00696">
    <property type="entry name" value="AA_kinase"/>
    <property type="match status" value="1"/>
</dbReference>
<proteinExistence type="predicted"/>
<evidence type="ECO:0000256" key="5">
    <source>
        <dbReference type="ARBA" id="ARBA00022605"/>
    </source>
</evidence>
<dbReference type="GO" id="GO:0005737">
    <property type="term" value="C:cytoplasm"/>
    <property type="evidence" value="ECO:0007669"/>
    <property type="project" value="InterPro"/>
</dbReference>
<evidence type="ECO:0000256" key="8">
    <source>
        <dbReference type="ARBA" id="ARBA00022777"/>
    </source>
</evidence>
<evidence type="ECO:0000256" key="6">
    <source>
        <dbReference type="ARBA" id="ARBA00022679"/>
    </source>
</evidence>
<dbReference type="PANTHER" id="PTHR23342:SF0">
    <property type="entry name" value="N-ACETYLGLUTAMATE SYNTHASE, MITOCHONDRIAL"/>
    <property type="match status" value="1"/>
</dbReference>
<keyword evidence="6 14" id="KW-0808">Transferase</keyword>
<dbReference type="EC" id="2.7.2.8" evidence="2"/>
<evidence type="ECO:0000256" key="2">
    <source>
        <dbReference type="ARBA" id="ARBA00013065"/>
    </source>
</evidence>
<protein>
    <recommendedName>
        <fullName evidence="3">Acetylglutamate kinase</fullName>
        <ecNumber evidence="2">2.7.2.8</ecNumber>
    </recommendedName>
    <alternativeName>
        <fullName evidence="10">N-acetyl-L-glutamate 5-phosphotransferase</fullName>
    </alternativeName>
    <alternativeName>
        <fullName evidence="11">NAG kinase</fullName>
    </alternativeName>
</protein>